<dbReference type="InterPro" id="IPR050319">
    <property type="entry name" value="ABC_transp_ATP-bind"/>
</dbReference>
<dbReference type="InterPro" id="IPR003439">
    <property type="entry name" value="ABC_transporter-like_ATP-bd"/>
</dbReference>
<dbReference type="PANTHER" id="PTHR43776">
    <property type="entry name" value="TRANSPORT ATP-BINDING PROTEIN"/>
    <property type="match status" value="1"/>
</dbReference>
<name>A0A543J8X2_9PSEU</name>
<evidence type="ECO:0000313" key="7">
    <source>
        <dbReference type="EMBL" id="TQM79272.1"/>
    </source>
</evidence>
<dbReference type="Gene3D" id="3.40.50.300">
    <property type="entry name" value="P-loop containing nucleotide triphosphate hydrolases"/>
    <property type="match status" value="1"/>
</dbReference>
<dbReference type="PANTHER" id="PTHR43776:SF7">
    <property type="entry name" value="D,D-DIPEPTIDE TRANSPORT ATP-BINDING PROTEIN DDPF-RELATED"/>
    <property type="match status" value="1"/>
</dbReference>
<keyword evidence="3" id="KW-0547">Nucleotide-binding</keyword>
<feature type="region of interest" description="Disordered" evidence="5">
    <location>
        <begin position="36"/>
        <end position="76"/>
    </location>
</feature>
<dbReference type="GO" id="GO:0016887">
    <property type="term" value="F:ATP hydrolysis activity"/>
    <property type="evidence" value="ECO:0007669"/>
    <property type="project" value="InterPro"/>
</dbReference>
<dbReference type="EMBL" id="VFPP01000001">
    <property type="protein sequence ID" value="TQM79272.1"/>
    <property type="molecule type" value="Genomic_DNA"/>
</dbReference>
<dbReference type="GO" id="GO:0005524">
    <property type="term" value="F:ATP binding"/>
    <property type="evidence" value="ECO:0007669"/>
    <property type="project" value="UniProtKB-KW"/>
</dbReference>
<comment type="similarity">
    <text evidence="1">Belongs to the ABC transporter superfamily.</text>
</comment>
<reference evidence="7 8" key="1">
    <citation type="submission" date="2019-06" db="EMBL/GenBank/DDBJ databases">
        <title>Sequencing the genomes of 1000 actinobacteria strains.</title>
        <authorList>
            <person name="Klenk H.-P."/>
        </authorList>
    </citation>
    <scope>NUCLEOTIDE SEQUENCE [LARGE SCALE GENOMIC DNA]</scope>
    <source>
        <strain evidence="7 8">DSM 45456</strain>
    </source>
</reference>
<evidence type="ECO:0000256" key="4">
    <source>
        <dbReference type="ARBA" id="ARBA00022840"/>
    </source>
</evidence>
<organism evidence="7 8">
    <name type="scientific">Saccharothrix saharensis</name>
    <dbReference type="NCBI Taxonomy" id="571190"/>
    <lineage>
        <taxon>Bacteria</taxon>
        <taxon>Bacillati</taxon>
        <taxon>Actinomycetota</taxon>
        <taxon>Actinomycetes</taxon>
        <taxon>Pseudonocardiales</taxon>
        <taxon>Pseudonocardiaceae</taxon>
        <taxon>Saccharothrix</taxon>
    </lineage>
</organism>
<evidence type="ECO:0000256" key="2">
    <source>
        <dbReference type="ARBA" id="ARBA00022448"/>
    </source>
</evidence>
<sequence>MTLRADDVWFRYSRKSPWVVAGVSLSVEPGEVVGLHGPSGAGKSTLGRLLSGSLTPRRGEVSADGRPPRPGRGTPNPVQLVAQHALLAFDPLWKIRSSLAETGVADDVLDGMDPALAPPELLDRFPHEISGGEAQRVNLGRALLADPRFLVADEITASLDPISQAEVWRLLLAAADARGIGVLAISHDRPLLDVVAHRVLDFGDLVPTGPWQAAHTSG</sequence>
<evidence type="ECO:0000256" key="5">
    <source>
        <dbReference type="SAM" id="MobiDB-lite"/>
    </source>
</evidence>
<dbReference type="OrthoDB" id="2986442at2"/>
<keyword evidence="8" id="KW-1185">Reference proteome</keyword>
<dbReference type="Proteomes" id="UP000316628">
    <property type="component" value="Unassembled WGS sequence"/>
</dbReference>
<feature type="domain" description="ABC transporter" evidence="6">
    <location>
        <begin position="3"/>
        <end position="216"/>
    </location>
</feature>
<dbReference type="PROSITE" id="PS50893">
    <property type="entry name" value="ABC_TRANSPORTER_2"/>
    <property type="match status" value="1"/>
</dbReference>
<dbReference type="InterPro" id="IPR027417">
    <property type="entry name" value="P-loop_NTPase"/>
</dbReference>
<feature type="compositionally biased region" description="Basic and acidic residues" evidence="5">
    <location>
        <begin position="57"/>
        <end position="67"/>
    </location>
</feature>
<dbReference type="GO" id="GO:0055085">
    <property type="term" value="P:transmembrane transport"/>
    <property type="evidence" value="ECO:0007669"/>
    <property type="project" value="UniProtKB-ARBA"/>
</dbReference>
<dbReference type="SMART" id="SM00382">
    <property type="entry name" value="AAA"/>
    <property type="match status" value="1"/>
</dbReference>
<dbReference type="SUPFAM" id="SSF52540">
    <property type="entry name" value="P-loop containing nucleoside triphosphate hydrolases"/>
    <property type="match status" value="1"/>
</dbReference>
<evidence type="ECO:0000256" key="3">
    <source>
        <dbReference type="ARBA" id="ARBA00022741"/>
    </source>
</evidence>
<comment type="caution">
    <text evidence="7">The sequence shown here is derived from an EMBL/GenBank/DDBJ whole genome shotgun (WGS) entry which is preliminary data.</text>
</comment>
<evidence type="ECO:0000313" key="8">
    <source>
        <dbReference type="Proteomes" id="UP000316628"/>
    </source>
</evidence>
<accession>A0A543J8X2</accession>
<dbReference type="PROSITE" id="PS00211">
    <property type="entry name" value="ABC_TRANSPORTER_1"/>
    <property type="match status" value="1"/>
</dbReference>
<dbReference type="AlphaFoldDB" id="A0A543J8X2"/>
<protein>
    <submittedName>
        <fullName evidence="7">Peptide/nickel transport system ATP-binding protein</fullName>
    </submittedName>
</protein>
<evidence type="ECO:0000259" key="6">
    <source>
        <dbReference type="PROSITE" id="PS50893"/>
    </source>
</evidence>
<dbReference type="Pfam" id="PF00005">
    <property type="entry name" value="ABC_tran"/>
    <property type="match status" value="1"/>
</dbReference>
<dbReference type="InterPro" id="IPR003593">
    <property type="entry name" value="AAA+_ATPase"/>
</dbReference>
<dbReference type="RefSeq" id="WP_141976474.1">
    <property type="nucleotide sequence ID" value="NZ_VFPP01000001.1"/>
</dbReference>
<proteinExistence type="inferred from homology"/>
<gene>
    <name evidence="7" type="ORF">FHX81_1575</name>
</gene>
<evidence type="ECO:0000256" key="1">
    <source>
        <dbReference type="ARBA" id="ARBA00005417"/>
    </source>
</evidence>
<keyword evidence="4 7" id="KW-0067">ATP-binding</keyword>
<keyword evidence="2" id="KW-0813">Transport</keyword>
<feature type="compositionally biased region" description="Low complexity" evidence="5">
    <location>
        <begin position="44"/>
        <end position="56"/>
    </location>
</feature>
<dbReference type="InterPro" id="IPR017871">
    <property type="entry name" value="ABC_transporter-like_CS"/>
</dbReference>